<name>A0ACB8EEY6_9SAUR</name>
<dbReference type="EMBL" id="CM037629">
    <property type="protein sequence ID" value="KAH7990832.1"/>
    <property type="molecule type" value="Genomic_DNA"/>
</dbReference>
<gene>
    <name evidence="1" type="ORF">K3G42_011961</name>
</gene>
<sequence>MGLPQGGGGSPPGAAAAAAPGGDFVLGAASCCLACVFTNPLEVVKTRLQLQGELRSRGSYRRHYRGALQGLLAVGRADGLRGLQKGLAAGLLYQGLMNGVRLGLYSRAEHAGLTQLPAGAVGAGAAAGALGALVASPAYLVKTHLQAQSVAAFAVGHQHNHQSVSSAFETIYKKQGLLGLWRGVNGAVPRVTVGSAVQLATFASAKEWVRKHKWFQESSWMVALSSGMISGVAVAVAMTPFDVVSTRLYNQPVDEMGKGKHYRGFLDCFVQITGRESFLALYKGLGPAYLRLGPHTTLSLLFWDELRRLTCQYQGT</sequence>
<accession>A0ACB8EEY6</accession>
<evidence type="ECO:0000313" key="2">
    <source>
        <dbReference type="Proteomes" id="UP000827872"/>
    </source>
</evidence>
<proteinExistence type="predicted"/>
<protein>
    <submittedName>
        <fullName evidence="1">Uncharacterized protein</fullName>
    </submittedName>
</protein>
<keyword evidence="2" id="KW-1185">Reference proteome</keyword>
<organism evidence="1 2">
    <name type="scientific">Sphaerodactylus townsendi</name>
    <dbReference type="NCBI Taxonomy" id="933632"/>
    <lineage>
        <taxon>Eukaryota</taxon>
        <taxon>Metazoa</taxon>
        <taxon>Chordata</taxon>
        <taxon>Craniata</taxon>
        <taxon>Vertebrata</taxon>
        <taxon>Euteleostomi</taxon>
        <taxon>Lepidosauria</taxon>
        <taxon>Squamata</taxon>
        <taxon>Bifurcata</taxon>
        <taxon>Gekkota</taxon>
        <taxon>Sphaerodactylidae</taxon>
        <taxon>Sphaerodactylus</taxon>
    </lineage>
</organism>
<evidence type="ECO:0000313" key="1">
    <source>
        <dbReference type="EMBL" id="KAH7990832.1"/>
    </source>
</evidence>
<reference evidence="1" key="1">
    <citation type="submission" date="2021-08" db="EMBL/GenBank/DDBJ databases">
        <title>The first chromosome-level gecko genome reveals the dynamic sex chromosomes of Neotropical dwarf geckos (Sphaerodactylidae: Sphaerodactylus).</title>
        <authorList>
            <person name="Pinto B.J."/>
            <person name="Keating S.E."/>
            <person name="Gamble T."/>
        </authorList>
    </citation>
    <scope>NUCLEOTIDE SEQUENCE</scope>
    <source>
        <strain evidence="1">TG3544</strain>
    </source>
</reference>
<comment type="caution">
    <text evidence="1">The sequence shown here is derived from an EMBL/GenBank/DDBJ whole genome shotgun (WGS) entry which is preliminary data.</text>
</comment>
<dbReference type="Proteomes" id="UP000827872">
    <property type="component" value="Linkage Group LG16"/>
</dbReference>